<accession>A0A1H8SYL9</accession>
<gene>
    <name evidence="2" type="ORF">SAMN05216267_104666</name>
</gene>
<organism evidence="2 3">
    <name type="scientific">Actinacidiphila rubida</name>
    <dbReference type="NCBI Taxonomy" id="310780"/>
    <lineage>
        <taxon>Bacteria</taxon>
        <taxon>Bacillati</taxon>
        <taxon>Actinomycetota</taxon>
        <taxon>Actinomycetes</taxon>
        <taxon>Kitasatosporales</taxon>
        <taxon>Streptomycetaceae</taxon>
        <taxon>Actinacidiphila</taxon>
    </lineage>
</organism>
<dbReference type="AlphaFoldDB" id="A0A1H8SYL9"/>
<dbReference type="RefSeq" id="WP_256090457.1">
    <property type="nucleotide sequence ID" value="NZ_FODD01000046.1"/>
</dbReference>
<feature type="compositionally biased region" description="Basic and acidic residues" evidence="1">
    <location>
        <begin position="8"/>
        <end position="25"/>
    </location>
</feature>
<protein>
    <submittedName>
        <fullName evidence="2">Uncharacterized protein</fullName>
    </submittedName>
</protein>
<reference evidence="2 3" key="1">
    <citation type="submission" date="2016-10" db="EMBL/GenBank/DDBJ databases">
        <authorList>
            <person name="de Groot N.N."/>
        </authorList>
    </citation>
    <scope>NUCLEOTIDE SEQUENCE [LARGE SCALE GENOMIC DNA]</scope>
    <source>
        <strain evidence="2 3">CGMCC 4.2026</strain>
    </source>
</reference>
<dbReference type="EMBL" id="FODD01000046">
    <property type="protein sequence ID" value="SEO83801.1"/>
    <property type="molecule type" value="Genomic_DNA"/>
</dbReference>
<keyword evidence="3" id="KW-1185">Reference proteome</keyword>
<dbReference type="STRING" id="310780.SAMN05216267_104666"/>
<name>A0A1H8SYL9_9ACTN</name>
<feature type="region of interest" description="Disordered" evidence="1">
    <location>
        <begin position="1"/>
        <end position="42"/>
    </location>
</feature>
<dbReference type="Proteomes" id="UP000181951">
    <property type="component" value="Unassembled WGS sequence"/>
</dbReference>
<proteinExistence type="predicted"/>
<sequence>MAPLRGDFPIRDNRPGDEQHAREYDPATGDWSKPVQPEPEQK</sequence>
<evidence type="ECO:0000313" key="2">
    <source>
        <dbReference type="EMBL" id="SEO83801.1"/>
    </source>
</evidence>
<evidence type="ECO:0000313" key="3">
    <source>
        <dbReference type="Proteomes" id="UP000181951"/>
    </source>
</evidence>
<evidence type="ECO:0000256" key="1">
    <source>
        <dbReference type="SAM" id="MobiDB-lite"/>
    </source>
</evidence>